<feature type="non-terminal residue" evidence="2">
    <location>
        <position position="155"/>
    </location>
</feature>
<keyword evidence="3" id="KW-1185">Reference proteome</keyword>
<accession>A0A368FWN3</accession>
<name>A0A368FWN3_ANCCA</name>
<protein>
    <submittedName>
        <fullName evidence="2">Uncharacterized protein</fullName>
    </submittedName>
</protein>
<reference evidence="2 3" key="1">
    <citation type="submission" date="2014-10" db="EMBL/GenBank/DDBJ databases">
        <title>Draft genome of the hookworm Ancylostoma caninum.</title>
        <authorList>
            <person name="Mitreva M."/>
        </authorList>
    </citation>
    <scope>NUCLEOTIDE SEQUENCE [LARGE SCALE GENOMIC DNA]</scope>
    <source>
        <strain evidence="2 3">Baltimore</strain>
    </source>
</reference>
<comment type="caution">
    <text evidence="2">The sequence shown here is derived from an EMBL/GenBank/DDBJ whole genome shotgun (WGS) entry which is preliminary data.</text>
</comment>
<dbReference type="OrthoDB" id="5896436at2759"/>
<proteinExistence type="predicted"/>
<dbReference type="EMBL" id="JOJR01000669">
    <property type="protein sequence ID" value="RCN35389.1"/>
    <property type="molecule type" value="Genomic_DNA"/>
</dbReference>
<gene>
    <name evidence="2" type="ORF">ANCCAN_18756</name>
</gene>
<sequence length="155" mass="17170">MKILGYEYLSFYLKRRAPKTPNLRPRNSKQKGNGRSTRQRGTRTATVRAGRDSSPVNEVDIPTSPMLMRESDQSGVETPRDNNETLPSPHHRGNGVNVLIRTQNSESTDVTGRRATAGILTYSVVFKGSDCGSWLFLDHIDRNGIQEQPAATISG</sequence>
<evidence type="ECO:0000313" key="3">
    <source>
        <dbReference type="Proteomes" id="UP000252519"/>
    </source>
</evidence>
<organism evidence="2 3">
    <name type="scientific">Ancylostoma caninum</name>
    <name type="common">Dog hookworm</name>
    <dbReference type="NCBI Taxonomy" id="29170"/>
    <lineage>
        <taxon>Eukaryota</taxon>
        <taxon>Metazoa</taxon>
        <taxon>Ecdysozoa</taxon>
        <taxon>Nematoda</taxon>
        <taxon>Chromadorea</taxon>
        <taxon>Rhabditida</taxon>
        <taxon>Rhabditina</taxon>
        <taxon>Rhabditomorpha</taxon>
        <taxon>Strongyloidea</taxon>
        <taxon>Ancylostomatidae</taxon>
        <taxon>Ancylostomatinae</taxon>
        <taxon>Ancylostoma</taxon>
    </lineage>
</organism>
<evidence type="ECO:0000256" key="1">
    <source>
        <dbReference type="SAM" id="MobiDB-lite"/>
    </source>
</evidence>
<dbReference type="Proteomes" id="UP000252519">
    <property type="component" value="Unassembled WGS sequence"/>
</dbReference>
<evidence type="ECO:0000313" key="2">
    <source>
        <dbReference type="EMBL" id="RCN35389.1"/>
    </source>
</evidence>
<dbReference type="AlphaFoldDB" id="A0A368FWN3"/>
<feature type="region of interest" description="Disordered" evidence="1">
    <location>
        <begin position="17"/>
        <end position="95"/>
    </location>
</feature>